<evidence type="ECO:0000313" key="2">
    <source>
        <dbReference type="EMBL" id="KAE8932869.1"/>
    </source>
</evidence>
<dbReference type="Proteomes" id="UP000440367">
    <property type="component" value="Unassembled WGS sequence"/>
</dbReference>
<name>A0A6A3TW27_9STRA</name>
<dbReference type="Proteomes" id="UP000441208">
    <property type="component" value="Unassembled WGS sequence"/>
</dbReference>
<dbReference type="Proteomes" id="UP000429523">
    <property type="component" value="Unassembled WGS sequence"/>
</dbReference>
<dbReference type="EMBL" id="QXFX01003007">
    <property type="protein sequence ID" value="KAE9071881.1"/>
    <property type="molecule type" value="Genomic_DNA"/>
</dbReference>
<dbReference type="AlphaFoldDB" id="A0A6A3TW27"/>
<feature type="region of interest" description="Disordered" evidence="1">
    <location>
        <begin position="53"/>
        <end position="87"/>
    </location>
</feature>
<keyword evidence="12" id="KW-1185">Reference proteome</keyword>
<dbReference type="EMBL" id="QXFW01000967">
    <property type="protein sequence ID" value="KAE8999135.1"/>
    <property type="molecule type" value="Genomic_DNA"/>
</dbReference>
<dbReference type="Proteomes" id="UP000440732">
    <property type="component" value="Unassembled WGS sequence"/>
</dbReference>
<evidence type="ECO:0000313" key="14">
    <source>
        <dbReference type="Proteomes" id="UP000440367"/>
    </source>
</evidence>
<evidence type="ECO:0000313" key="11">
    <source>
        <dbReference type="Proteomes" id="UP000429523"/>
    </source>
</evidence>
<evidence type="ECO:0000313" key="5">
    <source>
        <dbReference type="EMBL" id="KAE9087322.1"/>
    </source>
</evidence>
<sequence>MNFFDEAEASTSLLMQCGYRSKVCTTPRATKLDGTLHKLCEFHRRKANLNQQRCTSVSARNEPLSSYASRSRRTSSMLKITRPRKPA</sequence>
<reference evidence="11 12" key="1">
    <citation type="submission" date="2018-08" db="EMBL/GenBank/DDBJ databases">
        <title>Genomic investigation of the strawberry pathogen Phytophthora fragariae indicates pathogenicity is determined by transcriptional variation in three key races.</title>
        <authorList>
            <person name="Adams T.M."/>
            <person name="Armitage A.D."/>
            <person name="Sobczyk M.K."/>
            <person name="Bates H.J."/>
            <person name="Dunwell J.M."/>
            <person name="Nellist C.F."/>
            <person name="Harrison R.J."/>
        </authorList>
    </citation>
    <scope>NUCLEOTIDE SEQUENCE [LARGE SCALE GENOMIC DNA]</scope>
    <source>
        <strain evidence="10 13">A4</strain>
        <strain evidence="9 14">BC-1</strain>
        <strain evidence="7 18">BC-23</strain>
        <strain evidence="8 12">NOV-27</strain>
        <strain evidence="6 15">NOV-5</strain>
        <strain evidence="5 16">NOV-71</strain>
        <strain evidence="2 11">NOV-9</strain>
        <strain evidence="4 19">ONT-3</strain>
        <strain evidence="3 17">SCRP245</strain>
    </source>
</reference>
<evidence type="ECO:0000313" key="19">
    <source>
        <dbReference type="Proteomes" id="UP000488956"/>
    </source>
</evidence>
<evidence type="ECO:0000256" key="1">
    <source>
        <dbReference type="SAM" id="MobiDB-lite"/>
    </source>
</evidence>
<evidence type="ECO:0000313" key="18">
    <source>
        <dbReference type="Proteomes" id="UP000476176"/>
    </source>
</evidence>
<evidence type="ECO:0000313" key="3">
    <source>
        <dbReference type="EMBL" id="KAE8999135.1"/>
    </source>
</evidence>
<protein>
    <submittedName>
        <fullName evidence="6">Uncharacterized protein</fullName>
    </submittedName>
</protein>
<evidence type="ECO:0000313" key="17">
    <source>
        <dbReference type="Proteomes" id="UP000460718"/>
    </source>
</evidence>
<dbReference type="OrthoDB" id="69430at2759"/>
<evidence type="ECO:0000313" key="15">
    <source>
        <dbReference type="Proteomes" id="UP000440732"/>
    </source>
</evidence>
<evidence type="ECO:0000313" key="8">
    <source>
        <dbReference type="EMBL" id="KAE9210873.1"/>
    </source>
</evidence>
<dbReference type="EMBL" id="QXGF01001072">
    <property type="protein sequence ID" value="KAE8932869.1"/>
    <property type="molecule type" value="Genomic_DNA"/>
</dbReference>
<evidence type="ECO:0000313" key="12">
    <source>
        <dbReference type="Proteomes" id="UP000433483"/>
    </source>
</evidence>
<dbReference type="EMBL" id="QXGE01000983">
    <property type="protein sequence ID" value="KAE9299824.1"/>
    <property type="molecule type" value="Genomic_DNA"/>
</dbReference>
<organism evidence="6 15">
    <name type="scientific">Phytophthora fragariae</name>
    <dbReference type="NCBI Taxonomy" id="53985"/>
    <lineage>
        <taxon>Eukaryota</taxon>
        <taxon>Sar</taxon>
        <taxon>Stramenopiles</taxon>
        <taxon>Oomycota</taxon>
        <taxon>Peronosporomycetes</taxon>
        <taxon>Peronosporales</taxon>
        <taxon>Peronosporaceae</taxon>
        <taxon>Phytophthora</taxon>
    </lineage>
</organism>
<gene>
    <name evidence="10" type="ORF">PF001_g15248</name>
    <name evidence="9" type="ORF">PF002_g4313</name>
    <name evidence="7" type="ORF">PF004_g25227</name>
    <name evidence="8" type="ORF">PF005_g11234</name>
    <name evidence="6" type="ORF">PF006_g11554</name>
    <name evidence="5" type="ORF">PF007_g20420</name>
    <name evidence="2" type="ORF">PF009_g17124</name>
    <name evidence="4" type="ORF">PF010_g25698</name>
    <name evidence="3" type="ORF">PF011_g14747</name>
</gene>
<comment type="caution">
    <text evidence="6">The sequence shown here is derived from an EMBL/GenBank/DDBJ whole genome shotgun (WGS) entry which is preliminary data.</text>
</comment>
<evidence type="ECO:0000313" key="6">
    <source>
        <dbReference type="EMBL" id="KAE9143412.1"/>
    </source>
</evidence>
<evidence type="ECO:0000313" key="16">
    <source>
        <dbReference type="Proteomes" id="UP000441208"/>
    </source>
</evidence>
<dbReference type="EMBL" id="QXGD01000132">
    <property type="protein sequence ID" value="KAE9251418.1"/>
    <property type="molecule type" value="Genomic_DNA"/>
</dbReference>
<dbReference type="EMBL" id="QXGC01003034">
    <property type="protein sequence ID" value="KAE9179243.1"/>
    <property type="molecule type" value="Genomic_DNA"/>
</dbReference>
<dbReference type="EMBL" id="QXGA01000620">
    <property type="protein sequence ID" value="KAE9143412.1"/>
    <property type="molecule type" value="Genomic_DNA"/>
</dbReference>
<dbReference type="Proteomes" id="UP000476176">
    <property type="component" value="Unassembled WGS sequence"/>
</dbReference>
<accession>A0A6A3TW27</accession>
<evidence type="ECO:0000313" key="9">
    <source>
        <dbReference type="EMBL" id="KAE9251418.1"/>
    </source>
</evidence>
<proteinExistence type="predicted"/>
<evidence type="ECO:0000313" key="13">
    <source>
        <dbReference type="Proteomes" id="UP000437068"/>
    </source>
</evidence>
<evidence type="ECO:0000313" key="10">
    <source>
        <dbReference type="EMBL" id="KAE9299824.1"/>
    </source>
</evidence>
<dbReference type="Proteomes" id="UP000460718">
    <property type="component" value="Unassembled WGS sequence"/>
</dbReference>
<dbReference type="EMBL" id="QXGB01000555">
    <property type="protein sequence ID" value="KAE9210873.1"/>
    <property type="molecule type" value="Genomic_DNA"/>
</dbReference>
<evidence type="ECO:0000313" key="7">
    <source>
        <dbReference type="EMBL" id="KAE9179243.1"/>
    </source>
</evidence>
<dbReference type="Proteomes" id="UP000433483">
    <property type="component" value="Unassembled WGS sequence"/>
</dbReference>
<dbReference type="Proteomes" id="UP000488956">
    <property type="component" value="Unassembled WGS sequence"/>
</dbReference>
<dbReference type="EMBL" id="QXFZ01001631">
    <property type="protein sequence ID" value="KAE9087322.1"/>
    <property type="molecule type" value="Genomic_DNA"/>
</dbReference>
<dbReference type="Proteomes" id="UP000437068">
    <property type="component" value="Unassembled WGS sequence"/>
</dbReference>
<evidence type="ECO:0000313" key="4">
    <source>
        <dbReference type="EMBL" id="KAE9071881.1"/>
    </source>
</evidence>